<dbReference type="eggNOG" id="COG1739">
    <property type="taxonomic scope" value="Bacteria"/>
</dbReference>
<evidence type="ECO:0000313" key="5">
    <source>
        <dbReference type="EMBL" id="ACP23900.1"/>
    </source>
</evidence>
<dbReference type="Pfam" id="PF09186">
    <property type="entry name" value="DUF1949"/>
    <property type="match status" value="1"/>
</dbReference>
<name>C3MF63_SINFN</name>
<feature type="domain" description="UPF0029" evidence="4">
    <location>
        <begin position="196"/>
        <end position="252"/>
    </location>
</feature>
<evidence type="ECO:0000256" key="2">
    <source>
        <dbReference type="SAM" id="MobiDB-lite"/>
    </source>
</evidence>
<dbReference type="InterPro" id="IPR023582">
    <property type="entry name" value="Impact"/>
</dbReference>
<dbReference type="InterPro" id="IPR020569">
    <property type="entry name" value="UPF0029_Impact_CS"/>
</dbReference>
<dbReference type="InterPro" id="IPR001498">
    <property type="entry name" value="Impact_N"/>
</dbReference>
<dbReference type="PROSITE" id="PS00910">
    <property type="entry name" value="UPF0029"/>
    <property type="match status" value="1"/>
</dbReference>
<dbReference type="Pfam" id="PF01205">
    <property type="entry name" value="Impact_N"/>
    <property type="match status" value="1"/>
</dbReference>
<dbReference type="HOGENOM" id="CLU_083552_3_1_5"/>
<dbReference type="GO" id="GO:0032561">
    <property type="term" value="F:guanyl ribonucleotide binding"/>
    <property type="evidence" value="ECO:0007669"/>
    <property type="project" value="UniProtKB-ARBA"/>
</dbReference>
<dbReference type="InterPro" id="IPR036956">
    <property type="entry name" value="Impact_N_sf"/>
</dbReference>
<protein>
    <recommendedName>
        <fullName evidence="7">Impact N-terminal domain-containing protein</fullName>
    </recommendedName>
</protein>
<evidence type="ECO:0000256" key="1">
    <source>
        <dbReference type="ARBA" id="ARBA00007665"/>
    </source>
</evidence>
<dbReference type="KEGG" id="rhi:NGR_c00970"/>
<dbReference type="AlphaFoldDB" id="C3MF63"/>
<dbReference type="SUPFAM" id="SSF54211">
    <property type="entry name" value="Ribosomal protein S5 domain 2-like"/>
    <property type="match status" value="1"/>
</dbReference>
<feature type="domain" description="Impact N-terminal" evidence="3">
    <location>
        <begin position="80"/>
        <end position="179"/>
    </location>
</feature>
<evidence type="ECO:0000259" key="3">
    <source>
        <dbReference type="Pfam" id="PF01205"/>
    </source>
</evidence>
<accession>C3MF63</accession>
<feature type="region of interest" description="Disordered" evidence="2">
    <location>
        <begin position="1"/>
        <end position="30"/>
    </location>
</feature>
<evidence type="ECO:0000313" key="6">
    <source>
        <dbReference type="Proteomes" id="UP000001054"/>
    </source>
</evidence>
<dbReference type="Proteomes" id="UP000001054">
    <property type="component" value="Chromosome"/>
</dbReference>
<dbReference type="EMBL" id="CP001389">
    <property type="protein sequence ID" value="ACP23900.1"/>
    <property type="molecule type" value="Genomic_DNA"/>
</dbReference>
<dbReference type="Gene3D" id="3.30.70.240">
    <property type="match status" value="1"/>
</dbReference>
<dbReference type="InterPro" id="IPR015269">
    <property type="entry name" value="UPF0029_Impact_C"/>
</dbReference>
<proteinExistence type="inferred from homology"/>
<reference evidence="5 6" key="1">
    <citation type="journal article" date="2009" name="Appl. Environ. Microbiol.">
        <title>Rhizobium sp. strain NGR234 possesses a remarkable number of secretion systems.</title>
        <authorList>
            <person name="Schmeisser C."/>
            <person name="Liesegang H."/>
            <person name="Krysciak D."/>
            <person name="Bakkou N."/>
            <person name="Le Quere A."/>
            <person name="Wollherr A."/>
            <person name="Heinemeyer I."/>
            <person name="Morgenstern B."/>
            <person name="Pommerening-Roeser A."/>
            <person name="Flores M."/>
            <person name="Palacios R."/>
            <person name="Brenner S."/>
            <person name="Gottschalk G."/>
            <person name="Schmitz R.A."/>
            <person name="Broughton W.J."/>
            <person name="Perret X."/>
            <person name="Strittmatter A.W."/>
            <person name="Streit W.R."/>
        </authorList>
    </citation>
    <scope>NUCLEOTIDE SEQUENCE [LARGE SCALE GENOMIC DNA]</scope>
    <source>
        <strain evidence="6">NBRC 101917 / NGR234</strain>
    </source>
</reference>
<evidence type="ECO:0008006" key="7">
    <source>
        <dbReference type="Google" id="ProtNLM"/>
    </source>
</evidence>
<dbReference type="SUPFAM" id="SSF54980">
    <property type="entry name" value="EF-G C-terminal domain-like"/>
    <property type="match status" value="1"/>
</dbReference>
<organism evidence="5 6">
    <name type="scientific">Sinorhizobium fredii (strain NBRC 101917 / NGR234)</name>
    <dbReference type="NCBI Taxonomy" id="394"/>
    <lineage>
        <taxon>Bacteria</taxon>
        <taxon>Pseudomonadati</taxon>
        <taxon>Pseudomonadota</taxon>
        <taxon>Alphaproteobacteria</taxon>
        <taxon>Hyphomicrobiales</taxon>
        <taxon>Rhizobiaceae</taxon>
        <taxon>Sinorhizobium/Ensifer group</taxon>
        <taxon>Sinorhizobium</taxon>
    </lineage>
</organism>
<dbReference type="Gene3D" id="3.30.230.30">
    <property type="entry name" value="Impact, N-terminal domain"/>
    <property type="match status" value="1"/>
</dbReference>
<dbReference type="InterPro" id="IPR020568">
    <property type="entry name" value="Ribosomal_Su5_D2-typ_SF"/>
</dbReference>
<comment type="similarity">
    <text evidence="1">Belongs to the IMPACT family.</text>
</comment>
<evidence type="ECO:0000259" key="4">
    <source>
        <dbReference type="Pfam" id="PF09186"/>
    </source>
</evidence>
<dbReference type="PATRIC" id="fig|394.7.peg.2891"/>
<dbReference type="GO" id="GO:0006446">
    <property type="term" value="P:regulation of translational initiation"/>
    <property type="evidence" value="ECO:0007669"/>
    <property type="project" value="TreeGrafter"/>
</dbReference>
<sequence>MPHTLHSLLTDATRPKFSGRALGRNGRQSPSHLWGGAMLRLGKQSIEDDEAPPFRYQRCQTGKQRMFTLQRIETSAQEIRKSRFVAIAGSIDDEQAAKAFLAAHSEPAANHNCWAWRIGQTYRFNDDGEPSGTAGKPILAAIDGQSLDRVVVVVTRWFGGVLLGSGGLIRAYGGTAALCLRAAEKVERVETHRATVACDFADLALIKARLTARGIAIASESFTDTGAMLVIDFRKDAAEATLTLVSDLSRGRAIVSLDT</sequence>
<dbReference type="STRING" id="394.NGR_c00970"/>
<dbReference type="InterPro" id="IPR035647">
    <property type="entry name" value="EFG_III/V"/>
</dbReference>
<dbReference type="GO" id="GO:0005737">
    <property type="term" value="C:cytoplasm"/>
    <property type="evidence" value="ECO:0007669"/>
    <property type="project" value="TreeGrafter"/>
</dbReference>
<dbReference type="OrthoDB" id="9813771at2"/>
<dbReference type="GO" id="GO:0017111">
    <property type="term" value="F:ribonucleoside triphosphate phosphatase activity"/>
    <property type="evidence" value="ECO:0007669"/>
    <property type="project" value="UniProtKB-ARBA"/>
</dbReference>
<gene>
    <name evidence="5" type="ordered locus">NGR_c00970</name>
</gene>
<dbReference type="PANTHER" id="PTHR16301:SF20">
    <property type="entry name" value="IMPACT FAMILY MEMBER YIGZ"/>
    <property type="match status" value="1"/>
</dbReference>
<keyword evidence="6" id="KW-1185">Reference proteome</keyword>
<dbReference type="PANTHER" id="PTHR16301">
    <property type="entry name" value="IMPACT-RELATED"/>
    <property type="match status" value="1"/>
</dbReference>